<dbReference type="InterPro" id="IPR052988">
    <property type="entry name" value="Oryzine_lactonohydrolase"/>
</dbReference>
<evidence type="ECO:0000256" key="1">
    <source>
        <dbReference type="SAM" id="SignalP"/>
    </source>
</evidence>
<feature type="domain" description="SMP-30/Gluconolactonase/LRE-like region" evidence="2">
    <location>
        <begin position="98"/>
        <end position="351"/>
    </location>
</feature>
<organism evidence="3 4">
    <name type="scientific">Aspergillus pseudoustus</name>
    <dbReference type="NCBI Taxonomy" id="1810923"/>
    <lineage>
        <taxon>Eukaryota</taxon>
        <taxon>Fungi</taxon>
        <taxon>Dikarya</taxon>
        <taxon>Ascomycota</taxon>
        <taxon>Pezizomycotina</taxon>
        <taxon>Eurotiomycetes</taxon>
        <taxon>Eurotiomycetidae</taxon>
        <taxon>Eurotiales</taxon>
        <taxon>Aspergillaceae</taxon>
        <taxon>Aspergillus</taxon>
        <taxon>Aspergillus subgen. Nidulantes</taxon>
    </lineage>
</organism>
<evidence type="ECO:0000313" key="4">
    <source>
        <dbReference type="Proteomes" id="UP001610446"/>
    </source>
</evidence>
<name>A0ABR4JH84_9EURO</name>
<dbReference type="PANTHER" id="PTHR47064">
    <property type="entry name" value="PUTATIVE (AFU_ORTHOLOGUE AFUA_1G08990)-RELATED"/>
    <property type="match status" value="1"/>
</dbReference>
<accession>A0ABR4JH84</accession>
<reference evidence="3 4" key="1">
    <citation type="submission" date="2024-07" db="EMBL/GenBank/DDBJ databases">
        <title>Section-level genome sequencing and comparative genomics of Aspergillus sections Usti and Cavernicolus.</title>
        <authorList>
            <consortium name="Lawrence Berkeley National Laboratory"/>
            <person name="Nybo J.L."/>
            <person name="Vesth T.C."/>
            <person name="Theobald S."/>
            <person name="Frisvad J.C."/>
            <person name="Larsen T.O."/>
            <person name="Kjaerboelling I."/>
            <person name="Rothschild-Mancinelli K."/>
            <person name="Lyhne E.K."/>
            <person name="Kogle M.E."/>
            <person name="Barry K."/>
            <person name="Clum A."/>
            <person name="Na H."/>
            <person name="Ledsgaard L."/>
            <person name="Lin J."/>
            <person name="Lipzen A."/>
            <person name="Kuo A."/>
            <person name="Riley R."/>
            <person name="Mondo S."/>
            <person name="Labutti K."/>
            <person name="Haridas S."/>
            <person name="Pangalinan J."/>
            <person name="Salamov A.A."/>
            <person name="Simmons B.A."/>
            <person name="Magnuson J.K."/>
            <person name="Chen J."/>
            <person name="Drula E."/>
            <person name="Henrissat B."/>
            <person name="Wiebenga A."/>
            <person name="Lubbers R.J."/>
            <person name="Gomes A.C."/>
            <person name="Makela M.R."/>
            <person name="Stajich J."/>
            <person name="Grigoriev I.V."/>
            <person name="Mortensen U.H."/>
            <person name="De Vries R.P."/>
            <person name="Baker S.E."/>
            <person name="Andersen M.R."/>
        </authorList>
    </citation>
    <scope>NUCLEOTIDE SEQUENCE [LARGE SCALE GENOMIC DNA]</scope>
    <source>
        <strain evidence="3 4">CBS 123904</strain>
    </source>
</reference>
<proteinExistence type="predicted"/>
<dbReference type="SUPFAM" id="SSF63829">
    <property type="entry name" value="Calcium-dependent phosphotriesterase"/>
    <property type="match status" value="1"/>
</dbReference>
<dbReference type="Proteomes" id="UP001610446">
    <property type="component" value="Unassembled WGS sequence"/>
</dbReference>
<sequence length="394" mass="43421">MISAAKSFIFCLQFANVIAGNLVRVPRKYTFRLSPGFNSSLAGNFVDTTNVEPAIATVLTSAAESPFISYDVEFDCILGPSPSIHLLAGPVDRDFALEGGIYVKETNSVWFTGIGPGEEGHVVRALNLSDNTIYRPVNDSLILRPNGGTYYQGKIYIAFWGNRTVTGGVLAINAHTGETETVVNNYFGLPFNSPNDVAWAERTDPRSGKRRRAMFFTDNDFGSPSLLNETGLPLLPSTVWRFDPDKEYLQPIITRADIPDPNGVAINQDATKLYVSDTPVPYIRGEGIGTSGSPAIYVYDLTEDLMPKNKRLFSFSRSRIPDGIKVDKTGRVWTAEGEGIVVRDTLGKVLGVFNDKVLLNSREGDISNFALFDDRLVILAEERIWAVHLGQRVR</sequence>
<keyword evidence="1" id="KW-0732">Signal</keyword>
<dbReference type="PANTHER" id="PTHR47064:SF2">
    <property type="entry name" value="SMP-30_GLUCONOLACTONASE_LRE-LIKE REGION DOMAIN-CONTAINING PROTEIN-RELATED"/>
    <property type="match status" value="1"/>
</dbReference>
<dbReference type="EMBL" id="JBFXLU010000133">
    <property type="protein sequence ID" value="KAL2839388.1"/>
    <property type="molecule type" value="Genomic_DNA"/>
</dbReference>
<gene>
    <name evidence="3" type="ORF">BJY01DRAFT_250485</name>
</gene>
<dbReference type="Gene3D" id="2.120.10.30">
    <property type="entry name" value="TolB, C-terminal domain"/>
    <property type="match status" value="1"/>
</dbReference>
<dbReference type="Pfam" id="PF08450">
    <property type="entry name" value="SGL"/>
    <property type="match status" value="1"/>
</dbReference>
<evidence type="ECO:0000313" key="3">
    <source>
        <dbReference type="EMBL" id="KAL2839388.1"/>
    </source>
</evidence>
<protein>
    <recommendedName>
        <fullName evidence="2">SMP-30/Gluconolactonase/LRE-like region domain-containing protein</fullName>
    </recommendedName>
</protein>
<comment type="caution">
    <text evidence="3">The sequence shown here is derived from an EMBL/GenBank/DDBJ whole genome shotgun (WGS) entry which is preliminary data.</text>
</comment>
<keyword evidence="4" id="KW-1185">Reference proteome</keyword>
<feature type="chain" id="PRO_5046540302" description="SMP-30/Gluconolactonase/LRE-like region domain-containing protein" evidence="1">
    <location>
        <begin position="20"/>
        <end position="394"/>
    </location>
</feature>
<feature type="signal peptide" evidence="1">
    <location>
        <begin position="1"/>
        <end position="19"/>
    </location>
</feature>
<dbReference type="InterPro" id="IPR013658">
    <property type="entry name" value="SGL"/>
</dbReference>
<dbReference type="InterPro" id="IPR011042">
    <property type="entry name" value="6-blade_b-propeller_TolB-like"/>
</dbReference>
<evidence type="ECO:0000259" key="2">
    <source>
        <dbReference type="Pfam" id="PF08450"/>
    </source>
</evidence>